<sequence length="79" mass="9232">MTKCSKELDQEIHKDIGLRINALRISTNKTIAKLAQELDISESRLQRYMHGKRERCIPLIVIKECSRVFGVSFAYFFKD</sequence>
<feature type="domain" description="HTH cro/C1-type" evidence="1">
    <location>
        <begin position="20"/>
        <end position="76"/>
    </location>
</feature>
<gene>
    <name evidence="2" type="ORF">UFOVP1311_26</name>
</gene>
<accession>A0A6J5RVH9</accession>
<protein>
    <submittedName>
        <fullName evidence="2">HTH_XRE domain containing protein</fullName>
    </submittedName>
</protein>
<reference evidence="2" key="1">
    <citation type="submission" date="2020-05" db="EMBL/GenBank/DDBJ databases">
        <authorList>
            <person name="Chiriac C."/>
            <person name="Salcher M."/>
            <person name="Ghai R."/>
            <person name="Kavagutti S V."/>
        </authorList>
    </citation>
    <scope>NUCLEOTIDE SEQUENCE</scope>
</reference>
<dbReference type="InterPro" id="IPR010982">
    <property type="entry name" value="Lambda_DNA-bd_dom_sf"/>
</dbReference>
<dbReference type="SUPFAM" id="SSF47413">
    <property type="entry name" value="lambda repressor-like DNA-binding domains"/>
    <property type="match status" value="1"/>
</dbReference>
<evidence type="ECO:0000313" key="2">
    <source>
        <dbReference type="EMBL" id="CAB4197638.1"/>
    </source>
</evidence>
<dbReference type="PROSITE" id="PS50943">
    <property type="entry name" value="HTH_CROC1"/>
    <property type="match status" value="1"/>
</dbReference>
<dbReference type="InterPro" id="IPR001387">
    <property type="entry name" value="Cro/C1-type_HTH"/>
</dbReference>
<organism evidence="2">
    <name type="scientific">uncultured Caudovirales phage</name>
    <dbReference type="NCBI Taxonomy" id="2100421"/>
    <lineage>
        <taxon>Viruses</taxon>
        <taxon>Duplodnaviria</taxon>
        <taxon>Heunggongvirae</taxon>
        <taxon>Uroviricota</taxon>
        <taxon>Caudoviricetes</taxon>
        <taxon>Peduoviridae</taxon>
        <taxon>Maltschvirus</taxon>
        <taxon>Maltschvirus maltsch</taxon>
    </lineage>
</organism>
<dbReference type="GO" id="GO:0003677">
    <property type="term" value="F:DNA binding"/>
    <property type="evidence" value="ECO:0007669"/>
    <property type="project" value="InterPro"/>
</dbReference>
<proteinExistence type="predicted"/>
<dbReference type="CDD" id="cd00093">
    <property type="entry name" value="HTH_XRE"/>
    <property type="match status" value="1"/>
</dbReference>
<dbReference type="SMART" id="SM00530">
    <property type="entry name" value="HTH_XRE"/>
    <property type="match status" value="1"/>
</dbReference>
<dbReference type="Pfam" id="PF01381">
    <property type="entry name" value="HTH_3"/>
    <property type="match status" value="1"/>
</dbReference>
<evidence type="ECO:0000259" key="1">
    <source>
        <dbReference type="PROSITE" id="PS50943"/>
    </source>
</evidence>
<dbReference type="Gene3D" id="1.10.260.40">
    <property type="entry name" value="lambda repressor-like DNA-binding domains"/>
    <property type="match status" value="1"/>
</dbReference>
<dbReference type="EMBL" id="LR797257">
    <property type="protein sequence ID" value="CAB4197638.1"/>
    <property type="molecule type" value="Genomic_DNA"/>
</dbReference>
<name>A0A6J5RVH9_9CAUD</name>